<keyword evidence="3" id="KW-1185">Reference proteome</keyword>
<dbReference type="AlphaFoldDB" id="A0AA39HGD5"/>
<protein>
    <submittedName>
        <fullName evidence="2">Uncharacterized protein</fullName>
    </submittedName>
</protein>
<evidence type="ECO:0000313" key="3">
    <source>
        <dbReference type="Proteomes" id="UP001175271"/>
    </source>
</evidence>
<evidence type="ECO:0000313" key="2">
    <source>
        <dbReference type="EMBL" id="KAK0404741.1"/>
    </source>
</evidence>
<sequence length="238" mass="26975">MVKVSISRRDAESEEAQSLSDECIDRTLWSLPPQSIVYSSPKRSNAMASEQSSISISKIDTLQKDPKHNMDFIVKCVDTAIKRYIEDPATEQLSLEIEISQLVWRERRLSQVFIPMSVEEKRFKTLQQRLEMIQYVPNAKPDAHERRRRVRKACDKLREHILEMRPFNSFPSRHSFSAASLLGDSGTSTARPVAHGAAVSFGAQSLQKHVADVCTTRSRSASPFLRSNRSSLSKSPKN</sequence>
<gene>
    <name evidence="2" type="ORF">QR680_017604</name>
</gene>
<comment type="caution">
    <text evidence="2">The sequence shown here is derived from an EMBL/GenBank/DDBJ whole genome shotgun (WGS) entry which is preliminary data.</text>
</comment>
<dbReference type="EMBL" id="JAUCMV010000004">
    <property type="protein sequence ID" value="KAK0404741.1"/>
    <property type="molecule type" value="Genomic_DNA"/>
</dbReference>
<feature type="region of interest" description="Disordered" evidence="1">
    <location>
        <begin position="217"/>
        <end position="238"/>
    </location>
</feature>
<dbReference type="Proteomes" id="UP001175271">
    <property type="component" value="Unassembled WGS sequence"/>
</dbReference>
<evidence type="ECO:0000256" key="1">
    <source>
        <dbReference type="SAM" id="MobiDB-lite"/>
    </source>
</evidence>
<proteinExistence type="predicted"/>
<accession>A0AA39HGD5</accession>
<reference evidence="2" key="1">
    <citation type="submission" date="2023-06" db="EMBL/GenBank/DDBJ databases">
        <title>Genomic analysis of the entomopathogenic nematode Steinernema hermaphroditum.</title>
        <authorList>
            <person name="Schwarz E.M."/>
            <person name="Heppert J.K."/>
            <person name="Baniya A."/>
            <person name="Schwartz H.T."/>
            <person name="Tan C.-H."/>
            <person name="Antoshechkin I."/>
            <person name="Sternberg P.W."/>
            <person name="Goodrich-Blair H."/>
            <person name="Dillman A.R."/>
        </authorList>
    </citation>
    <scope>NUCLEOTIDE SEQUENCE</scope>
    <source>
        <strain evidence="2">PS9179</strain>
        <tissue evidence="2">Whole animal</tissue>
    </source>
</reference>
<feature type="region of interest" description="Disordered" evidence="1">
    <location>
        <begin position="1"/>
        <end position="20"/>
    </location>
</feature>
<organism evidence="2 3">
    <name type="scientific">Steinernema hermaphroditum</name>
    <dbReference type="NCBI Taxonomy" id="289476"/>
    <lineage>
        <taxon>Eukaryota</taxon>
        <taxon>Metazoa</taxon>
        <taxon>Ecdysozoa</taxon>
        <taxon>Nematoda</taxon>
        <taxon>Chromadorea</taxon>
        <taxon>Rhabditida</taxon>
        <taxon>Tylenchina</taxon>
        <taxon>Panagrolaimomorpha</taxon>
        <taxon>Strongyloidoidea</taxon>
        <taxon>Steinernematidae</taxon>
        <taxon>Steinernema</taxon>
    </lineage>
</organism>
<name>A0AA39HGD5_9BILA</name>